<dbReference type="SMART" id="SM00179">
    <property type="entry name" value="EGF_CA"/>
    <property type="match status" value="3"/>
</dbReference>
<evidence type="ECO:0000313" key="15">
    <source>
        <dbReference type="EMBL" id="CAD5125972.1"/>
    </source>
</evidence>
<dbReference type="SUPFAM" id="SSF52799">
    <property type="entry name" value="(Phosphotyrosine protein) phosphatases II"/>
    <property type="match status" value="2"/>
</dbReference>
<dbReference type="InterPro" id="IPR029021">
    <property type="entry name" value="Prot-tyrosine_phosphatase-like"/>
</dbReference>
<organism evidence="15 16">
    <name type="scientific">Dimorphilus gyrociliatus</name>
    <dbReference type="NCBI Taxonomy" id="2664684"/>
    <lineage>
        <taxon>Eukaryota</taxon>
        <taxon>Metazoa</taxon>
        <taxon>Spiralia</taxon>
        <taxon>Lophotrochozoa</taxon>
        <taxon>Annelida</taxon>
        <taxon>Polychaeta</taxon>
        <taxon>Polychaeta incertae sedis</taxon>
        <taxon>Dinophilidae</taxon>
        <taxon>Dimorphilus</taxon>
    </lineage>
</organism>
<dbReference type="PROSITE" id="PS00022">
    <property type="entry name" value="EGF_1"/>
    <property type="match status" value="4"/>
</dbReference>
<dbReference type="GO" id="GO:0004725">
    <property type="term" value="F:protein tyrosine phosphatase activity"/>
    <property type="evidence" value="ECO:0007669"/>
    <property type="project" value="UniProtKB-EC"/>
</dbReference>
<keyword evidence="6 8" id="KW-1015">Disulfide bond</keyword>
<dbReference type="EC" id="3.1.3.48" evidence="1"/>
<feature type="signal peptide" evidence="11">
    <location>
        <begin position="1"/>
        <end position="19"/>
    </location>
</feature>
<feature type="domain" description="EGF-like" evidence="12">
    <location>
        <begin position="59"/>
        <end position="95"/>
    </location>
</feature>
<evidence type="ECO:0000256" key="9">
    <source>
        <dbReference type="SAM" id="MobiDB-lite"/>
    </source>
</evidence>
<dbReference type="CDD" id="cd00054">
    <property type="entry name" value="EGF_CA"/>
    <property type="match status" value="3"/>
</dbReference>
<feature type="disulfide bond" evidence="8">
    <location>
        <begin position="202"/>
        <end position="211"/>
    </location>
</feature>
<protein>
    <recommendedName>
        <fullName evidence="1">protein-tyrosine-phosphatase</fullName>
        <ecNumber evidence="1">3.1.3.48</ecNumber>
    </recommendedName>
</protein>
<dbReference type="InterPro" id="IPR001881">
    <property type="entry name" value="EGF-like_Ca-bd_dom"/>
</dbReference>
<comment type="caution">
    <text evidence="8">Lacks conserved residue(s) required for the propagation of feature annotation.</text>
</comment>
<feature type="disulfide bond" evidence="8">
    <location>
        <begin position="181"/>
        <end position="191"/>
    </location>
</feature>
<dbReference type="PANTHER" id="PTHR19134:SF449">
    <property type="entry name" value="TYROSINE-PROTEIN PHOSPHATASE 1"/>
    <property type="match status" value="1"/>
</dbReference>
<feature type="compositionally biased region" description="Basic and acidic residues" evidence="9">
    <location>
        <begin position="260"/>
        <end position="274"/>
    </location>
</feature>
<keyword evidence="11" id="KW-0732">Signal</keyword>
<dbReference type="PROSITE" id="PS50056">
    <property type="entry name" value="TYR_PHOSPHATASE_2"/>
    <property type="match status" value="2"/>
</dbReference>
<evidence type="ECO:0000256" key="3">
    <source>
        <dbReference type="ARBA" id="ARBA00022737"/>
    </source>
</evidence>
<keyword evidence="4" id="KW-0378">Hydrolase</keyword>
<feature type="domain" description="Tyrosine-protein phosphatase" evidence="13">
    <location>
        <begin position="617"/>
        <end position="882"/>
    </location>
</feature>
<feature type="domain" description="Tyrosine-protein phosphatase" evidence="13">
    <location>
        <begin position="334"/>
        <end position="583"/>
    </location>
</feature>
<feature type="domain" description="Tyrosine specific protein phosphatases" evidence="14">
    <location>
        <begin position="790"/>
        <end position="868"/>
    </location>
</feature>
<dbReference type="SMART" id="SM00404">
    <property type="entry name" value="PTPc_motif"/>
    <property type="match status" value="2"/>
</dbReference>
<dbReference type="FunFam" id="3.90.190.10:FF:000102">
    <property type="entry name" value="Receptor-type tyrosine-protein phosphatase"/>
    <property type="match status" value="1"/>
</dbReference>
<dbReference type="InterPro" id="IPR016130">
    <property type="entry name" value="Tyr_Pase_AS"/>
</dbReference>
<dbReference type="InterPro" id="IPR000242">
    <property type="entry name" value="PTP_cat"/>
</dbReference>
<feature type="transmembrane region" description="Helical" evidence="10">
    <location>
        <begin position="860"/>
        <end position="882"/>
    </location>
</feature>
<dbReference type="InterPro" id="IPR000152">
    <property type="entry name" value="EGF-type_Asp/Asn_hydroxyl_site"/>
</dbReference>
<proteinExistence type="predicted"/>
<dbReference type="InterPro" id="IPR000387">
    <property type="entry name" value="Tyr_Pase_dom"/>
</dbReference>
<feature type="disulfide bond" evidence="8">
    <location>
        <begin position="85"/>
        <end position="94"/>
    </location>
</feature>
<feature type="domain" description="EGF-like" evidence="12">
    <location>
        <begin position="177"/>
        <end position="212"/>
    </location>
</feature>
<evidence type="ECO:0000256" key="1">
    <source>
        <dbReference type="ARBA" id="ARBA00013064"/>
    </source>
</evidence>
<dbReference type="PANTHER" id="PTHR19134">
    <property type="entry name" value="RECEPTOR-TYPE TYROSINE-PROTEIN PHOSPHATASE"/>
    <property type="match status" value="1"/>
</dbReference>
<dbReference type="InterPro" id="IPR050348">
    <property type="entry name" value="Protein-Tyr_Phosphatase"/>
</dbReference>
<comment type="catalytic activity">
    <reaction evidence="7">
        <text>O-phospho-L-tyrosyl-[protein] + H2O = L-tyrosyl-[protein] + phosphate</text>
        <dbReference type="Rhea" id="RHEA:10684"/>
        <dbReference type="Rhea" id="RHEA-COMP:10136"/>
        <dbReference type="Rhea" id="RHEA-COMP:20101"/>
        <dbReference type="ChEBI" id="CHEBI:15377"/>
        <dbReference type="ChEBI" id="CHEBI:43474"/>
        <dbReference type="ChEBI" id="CHEBI:46858"/>
        <dbReference type="ChEBI" id="CHEBI:61978"/>
        <dbReference type="EC" id="3.1.3.48"/>
    </reaction>
</comment>
<dbReference type="PRINTS" id="PR00700">
    <property type="entry name" value="PRTYPHPHTASE"/>
</dbReference>
<dbReference type="Gene3D" id="3.90.190.10">
    <property type="entry name" value="Protein tyrosine phosphatase superfamily"/>
    <property type="match status" value="2"/>
</dbReference>
<dbReference type="PROSITE" id="PS00010">
    <property type="entry name" value="ASX_HYDROXYL"/>
    <property type="match status" value="1"/>
</dbReference>
<feature type="chain" id="PRO_5029875716" description="protein-tyrosine-phosphatase" evidence="11">
    <location>
        <begin position="20"/>
        <end position="900"/>
    </location>
</feature>
<dbReference type="SUPFAM" id="SSF57196">
    <property type="entry name" value="EGF/Laminin"/>
    <property type="match status" value="4"/>
</dbReference>
<dbReference type="PROSITE" id="PS01186">
    <property type="entry name" value="EGF_2"/>
    <property type="match status" value="2"/>
</dbReference>
<dbReference type="AlphaFoldDB" id="A0A7I8WCX9"/>
<dbReference type="PROSITE" id="PS50026">
    <property type="entry name" value="EGF_3"/>
    <property type="match status" value="5"/>
</dbReference>
<evidence type="ECO:0000256" key="8">
    <source>
        <dbReference type="PROSITE-ProRule" id="PRU00076"/>
    </source>
</evidence>
<keyword evidence="3" id="KW-0677">Repeat</keyword>
<dbReference type="EMBL" id="CAJFCJ010000030">
    <property type="protein sequence ID" value="CAD5125972.1"/>
    <property type="molecule type" value="Genomic_DNA"/>
</dbReference>
<feature type="region of interest" description="Disordered" evidence="9">
    <location>
        <begin position="259"/>
        <end position="307"/>
    </location>
</feature>
<feature type="disulfide bond" evidence="8">
    <location>
        <begin position="27"/>
        <end position="44"/>
    </location>
</feature>
<feature type="disulfide bond" evidence="8">
    <location>
        <begin position="165"/>
        <end position="174"/>
    </location>
</feature>
<feature type="domain" description="Tyrosine specific protein phosphatases" evidence="14">
    <location>
        <begin position="500"/>
        <end position="574"/>
    </location>
</feature>
<evidence type="ECO:0000259" key="13">
    <source>
        <dbReference type="PROSITE" id="PS50055"/>
    </source>
</evidence>
<dbReference type="FunFam" id="2.10.25.10:FF:000095">
    <property type="entry name" value="Notch, isoform B"/>
    <property type="match status" value="1"/>
</dbReference>
<dbReference type="CDD" id="cd00047">
    <property type="entry name" value="PTPc"/>
    <property type="match status" value="2"/>
</dbReference>
<keyword evidence="16" id="KW-1185">Reference proteome</keyword>
<dbReference type="Pfam" id="PF00102">
    <property type="entry name" value="Y_phosphatase"/>
    <property type="match status" value="2"/>
</dbReference>
<dbReference type="PROSITE" id="PS50055">
    <property type="entry name" value="TYR_PHOSPHATASE_PTP"/>
    <property type="match status" value="2"/>
</dbReference>
<keyword evidence="10" id="KW-0812">Transmembrane</keyword>
<feature type="compositionally biased region" description="Basic and acidic residues" evidence="9">
    <location>
        <begin position="287"/>
        <end position="306"/>
    </location>
</feature>
<dbReference type="SMART" id="SM00181">
    <property type="entry name" value="EGF"/>
    <property type="match status" value="5"/>
</dbReference>
<evidence type="ECO:0000256" key="5">
    <source>
        <dbReference type="ARBA" id="ARBA00022912"/>
    </source>
</evidence>
<evidence type="ECO:0000256" key="2">
    <source>
        <dbReference type="ARBA" id="ARBA00022536"/>
    </source>
</evidence>
<comment type="caution">
    <text evidence="15">The sequence shown here is derived from an EMBL/GenBank/DDBJ whole genome shotgun (WGS) entry which is preliminary data.</text>
</comment>
<dbReference type="GO" id="GO:0005509">
    <property type="term" value="F:calcium ion binding"/>
    <property type="evidence" value="ECO:0007669"/>
    <property type="project" value="InterPro"/>
</dbReference>
<keyword evidence="10" id="KW-0472">Membrane</keyword>
<evidence type="ECO:0000313" key="16">
    <source>
        <dbReference type="Proteomes" id="UP000549394"/>
    </source>
</evidence>
<dbReference type="InterPro" id="IPR003595">
    <property type="entry name" value="Tyr_Pase_cat"/>
</dbReference>
<evidence type="ECO:0000256" key="6">
    <source>
        <dbReference type="ARBA" id="ARBA00023157"/>
    </source>
</evidence>
<name>A0A7I8WCX9_9ANNE</name>
<gene>
    <name evidence="15" type="ORF">DGYR_LOCUS13264</name>
</gene>
<evidence type="ECO:0000259" key="12">
    <source>
        <dbReference type="PROSITE" id="PS50026"/>
    </source>
</evidence>
<dbReference type="Proteomes" id="UP000549394">
    <property type="component" value="Unassembled WGS sequence"/>
</dbReference>
<dbReference type="SMART" id="SM00194">
    <property type="entry name" value="PTPc"/>
    <property type="match status" value="2"/>
</dbReference>
<accession>A0A7I8WCX9</accession>
<keyword evidence="2 8" id="KW-0245">EGF-like domain</keyword>
<keyword evidence="5" id="KW-0904">Protein phosphatase</keyword>
<keyword evidence="10" id="KW-1133">Transmembrane helix</keyword>
<dbReference type="PROSITE" id="PS00383">
    <property type="entry name" value="TYR_PHOSPHATASE_1"/>
    <property type="match status" value="1"/>
</dbReference>
<evidence type="ECO:0000256" key="7">
    <source>
        <dbReference type="ARBA" id="ARBA00051722"/>
    </source>
</evidence>
<dbReference type="Pfam" id="PF00008">
    <property type="entry name" value="EGF"/>
    <property type="match status" value="2"/>
</dbReference>
<dbReference type="InterPro" id="IPR000742">
    <property type="entry name" value="EGF"/>
</dbReference>
<reference evidence="15 16" key="1">
    <citation type="submission" date="2020-08" db="EMBL/GenBank/DDBJ databases">
        <authorList>
            <person name="Hejnol A."/>
        </authorList>
    </citation>
    <scope>NUCLEOTIDE SEQUENCE [LARGE SCALE GENOMIC DNA]</scope>
</reference>
<dbReference type="Gene3D" id="2.10.25.10">
    <property type="entry name" value="Laminin"/>
    <property type="match status" value="3"/>
</dbReference>
<evidence type="ECO:0000256" key="4">
    <source>
        <dbReference type="ARBA" id="ARBA00022801"/>
    </source>
</evidence>
<evidence type="ECO:0000259" key="14">
    <source>
        <dbReference type="PROSITE" id="PS50056"/>
    </source>
</evidence>
<feature type="domain" description="EGF-like" evidence="12">
    <location>
        <begin position="18"/>
        <end position="58"/>
    </location>
</feature>
<evidence type="ECO:0000256" key="10">
    <source>
        <dbReference type="SAM" id="Phobius"/>
    </source>
</evidence>
<evidence type="ECO:0000256" key="11">
    <source>
        <dbReference type="SAM" id="SignalP"/>
    </source>
</evidence>
<dbReference type="OrthoDB" id="9979034at2759"/>
<feature type="disulfide bond" evidence="8">
    <location>
        <begin position="126"/>
        <end position="135"/>
    </location>
</feature>
<feature type="transmembrane region" description="Helical" evidence="10">
    <location>
        <begin position="225"/>
        <end position="251"/>
    </location>
</feature>
<feature type="domain" description="EGF-like" evidence="12">
    <location>
        <begin position="100"/>
        <end position="136"/>
    </location>
</feature>
<feature type="domain" description="EGF-like" evidence="12">
    <location>
        <begin position="138"/>
        <end position="175"/>
    </location>
</feature>
<sequence>MLTLLTFMIFLHLFTTINGDPCGSNPCQNNGRCFTAQSNQDYVCICNPPNYYEGKNCEIELECAKNNCTDRGHCEVVGNVKKCICESGYSGEFCEKKIPIKDACKSNPCKNNAKCINHFSNFECDCKQYSSGVSCETVDDPCSRCENSINCYLNFTLTPHFKCDCNNTYGGSFCDIKLDACVRNPCLNGNCSVVKEGFHCSCFEGFKGKHCEVKKGIKFNSLNEFVMIIAPVLAALLVLIIAGAFIAFLCYRRFYSTGDKSPKKVKSDVFKDSEDQTPDNVEVAVEPSKEVTAKTDTDNKSSEKSLSKSLSKPIKTINLLTHIQDGIKNNAALFADEFKLLPDGKTNEWQISQLPENKPKNRFINVLPYDHSRVTLNNSFNDYINASFINGYKKEREYISSQGPTKVTLNDFWSMIWDHKICKIVMVANEIENGREKCACYWPDSNFKLFGDMSIMLHQEERNAVSIFRIFHVTKGHESRAVRQFHYVAWPDHGVPVSGEGLLQISMAVNSWLPTDTAPVLVHCSAGIGRSGTFIAIDSLLKQANMENKVDVLKFVTEMRKNRVNMVQTLDQYIFIYKTLLEALCYKESKVSFEIDEFLEIAPKIIPKNLKKLKSSLLYQYNVLNALKPVYTEEDYGVATAEENTIKNNNPNILPVTSYRATLTTAAASFGSYINAVLIPQTCIDTLYIATQMPNKYTEKDLWRLVYDYNASHIIMLNSIEENEEGYWPPLNYAVTHPPFSIKCLGVQDKSSFISRHVLIESSNDSSDSITTHHLELLDVRNDKEPFLLVRIFAKVKEFITKDGLNDELGPRPIIVHCTNGADITGLYIAFCMVCDIIENEKRVDVFSIIKKIRLSRPEFITAVGSLIIKLYLISLLILLTFNLQSSQTLTNLSGTNKEE</sequence>